<name>A0A918TZZ0_9BACT</name>
<dbReference type="RefSeq" id="WP_189573005.1">
    <property type="nucleotide sequence ID" value="NZ_BMXI01000017.1"/>
</dbReference>
<protein>
    <submittedName>
        <fullName evidence="2">Uncharacterized protein</fullName>
    </submittedName>
</protein>
<dbReference type="AlphaFoldDB" id="A0A918TZZ0"/>
<dbReference type="EMBL" id="BMXI01000017">
    <property type="protein sequence ID" value="GHC64302.1"/>
    <property type="molecule type" value="Genomic_DNA"/>
</dbReference>
<feature type="signal peptide" evidence="1">
    <location>
        <begin position="1"/>
        <end position="21"/>
    </location>
</feature>
<accession>A0A918TZZ0</accession>
<feature type="chain" id="PRO_5036780932" evidence="1">
    <location>
        <begin position="22"/>
        <end position="178"/>
    </location>
</feature>
<evidence type="ECO:0000313" key="2">
    <source>
        <dbReference type="EMBL" id="GHC64302.1"/>
    </source>
</evidence>
<sequence>MNTVTLIPQGKFLAFSFLASASLMSAEITKAATGAEIEAQRRQLQSVYEDSGAAQVEGEVKIDVKKPSLLASSEFLVGPHGFTLVPKGAVIATGRAVAVESVAPKGAKLLNWSDFLQRHRGGLRLLPVTDNQWTGKESLDPLLTRIEAAEKSGYTTLTSLNGEPVSLPKIQKLLESKE</sequence>
<reference evidence="2" key="1">
    <citation type="journal article" date="2014" name="Int. J. Syst. Evol. Microbiol.">
        <title>Complete genome sequence of Corynebacterium casei LMG S-19264T (=DSM 44701T), isolated from a smear-ripened cheese.</title>
        <authorList>
            <consortium name="US DOE Joint Genome Institute (JGI-PGF)"/>
            <person name="Walter F."/>
            <person name="Albersmeier A."/>
            <person name="Kalinowski J."/>
            <person name="Ruckert C."/>
        </authorList>
    </citation>
    <scope>NUCLEOTIDE SEQUENCE</scope>
    <source>
        <strain evidence="2">KCTC 12988</strain>
    </source>
</reference>
<proteinExistence type="predicted"/>
<evidence type="ECO:0000256" key="1">
    <source>
        <dbReference type="SAM" id="SignalP"/>
    </source>
</evidence>
<keyword evidence="3" id="KW-1185">Reference proteome</keyword>
<keyword evidence="1" id="KW-0732">Signal</keyword>
<dbReference type="Proteomes" id="UP000644507">
    <property type="component" value="Unassembled WGS sequence"/>
</dbReference>
<comment type="caution">
    <text evidence="2">The sequence shown here is derived from an EMBL/GenBank/DDBJ whole genome shotgun (WGS) entry which is preliminary data.</text>
</comment>
<evidence type="ECO:0000313" key="3">
    <source>
        <dbReference type="Proteomes" id="UP000644507"/>
    </source>
</evidence>
<reference evidence="2" key="2">
    <citation type="submission" date="2020-09" db="EMBL/GenBank/DDBJ databases">
        <authorList>
            <person name="Sun Q."/>
            <person name="Kim S."/>
        </authorList>
    </citation>
    <scope>NUCLEOTIDE SEQUENCE</scope>
    <source>
        <strain evidence="2">KCTC 12988</strain>
    </source>
</reference>
<gene>
    <name evidence="2" type="ORF">GCM10007100_35010</name>
</gene>
<organism evidence="2 3">
    <name type="scientific">Roseibacillus persicicus</name>
    <dbReference type="NCBI Taxonomy" id="454148"/>
    <lineage>
        <taxon>Bacteria</taxon>
        <taxon>Pseudomonadati</taxon>
        <taxon>Verrucomicrobiota</taxon>
        <taxon>Verrucomicrobiia</taxon>
        <taxon>Verrucomicrobiales</taxon>
        <taxon>Verrucomicrobiaceae</taxon>
        <taxon>Roseibacillus</taxon>
    </lineage>
</organism>